<dbReference type="InterPro" id="IPR050952">
    <property type="entry name" value="TRIM-NHL_E3_ligases"/>
</dbReference>
<evidence type="ECO:0000256" key="1">
    <source>
        <dbReference type="ARBA" id="ARBA00022737"/>
    </source>
</evidence>
<dbReference type="InterPro" id="IPR056822">
    <property type="entry name" value="TEN_NHL"/>
</dbReference>
<organism evidence="5 6">
    <name type="scientific">Dechloromonas hankyongensis</name>
    <dbReference type="NCBI Taxonomy" id="2908002"/>
    <lineage>
        <taxon>Bacteria</taxon>
        <taxon>Pseudomonadati</taxon>
        <taxon>Pseudomonadota</taxon>
        <taxon>Betaproteobacteria</taxon>
        <taxon>Rhodocyclales</taxon>
        <taxon>Azonexaceae</taxon>
        <taxon>Dechloromonas</taxon>
    </lineage>
</organism>
<sequence length="360" mass="39360">MRLVAAVLLALLLAGCASEPLVMRFDPGQVTAGKKIYFPPLSDEEVPRYVYVGELTGEQNFVEREGKKKNVFIEALKWIAGLFEGQEAVVLQRPQSGVVDENGRILITDVSRAAVFVFDPANGRLDVWEFAKGYRRFASPTGIALGPAGRVFVADADLKQVFSLDPQGNGTVVIDSGVLERPTGLAWDAKEGLLYVSDTQAHQIKVFDMTGRQVRTIGRRGEGPGEFNFPTFLSLSRDRLVVSDTMNARVQLIPLDGNGTPEIVGERGTMMGNLVRPKGVAVDSENNLYVIESYYDHLLIFDERARFLLPIGGAGKTAGSFYLPGGVWIDRGNRVFVADTFNGRISVFQFLGGVGEHGDE</sequence>
<dbReference type="InterPro" id="IPR011042">
    <property type="entry name" value="6-blade_b-propeller_TolB-like"/>
</dbReference>
<dbReference type="InterPro" id="IPR001258">
    <property type="entry name" value="NHL_repeat"/>
</dbReference>
<gene>
    <name evidence="5" type="ORF">LZ012_09185</name>
</gene>
<evidence type="ECO:0000313" key="5">
    <source>
        <dbReference type="EMBL" id="MCG2577170.1"/>
    </source>
</evidence>
<dbReference type="PROSITE" id="PS51125">
    <property type="entry name" value="NHL"/>
    <property type="match status" value="1"/>
</dbReference>
<keyword evidence="1" id="KW-0677">Repeat</keyword>
<feature type="domain" description="Teneurin NHL" evidence="4">
    <location>
        <begin position="136"/>
        <end position="292"/>
    </location>
</feature>
<proteinExistence type="predicted"/>
<keyword evidence="3" id="KW-0732">Signal</keyword>
<dbReference type="PANTHER" id="PTHR24104">
    <property type="entry name" value="E3 UBIQUITIN-PROTEIN LIGASE NHLRC1-RELATED"/>
    <property type="match status" value="1"/>
</dbReference>
<dbReference type="RefSeq" id="WP_275709964.1">
    <property type="nucleotide sequence ID" value="NZ_JAKLTN010000002.1"/>
</dbReference>
<evidence type="ECO:0000256" key="2">
    <source>
        <dbReference type="PROSITE-ProRule" id="PRU00504"/>
    </source>
</evidence>
<evidence type="ECO:0000259" key="4">
    <source>
        <dbReference type="Pfam" id="PF25021"/>
    </source>
</evidence>
<dbReference type="SUPFAM" id="SSF63829">
    <property type="entry name" value="Calcium-dependent phosphotriesterase"/>
    <property type="match status" value="1"/>
</dbReference>
<feature type="repeat" description="NHL" evidence="2">
    <location>
        <begin position="179"/>
        <end position="210"/>
    </location>
</feature>
<dbReference type="Proteomes" id="UP001165384">
    <property type="component" value="Unassembled WGS sequence"/>
</dbReference>
<protein>
    <submittedName>
        <fullName evidence="5">6-bladed beta-propeller</fullName>
    </submittedName>
</protein>
<accession>A0ABS9K1X2</accession>
<name>A0ABS9K1X2_9RHOO</name>
<feature type="chain" id="PRO_5046662131" evidence="3">
    <location>
        <begin position="20"/>
        <end position="360"/>
    </location>
</feature>
<dbReference type="PANTHER" id="PTHR24104:SF25">
    <property type="entry name" value="PROTEIN LIN-41"/>
    <property type="match status" value="1"/>
</dbReference>
<reference evidence="5" key="1">
    <citation type="submission" date="2022-01" db="EMBL/GenBank/DDBJ databases">
        <authorList>
            <person name="Jo J.-H."/>
            <person name="Im W.-T."/>
        </authorList>
    </citation>
    <scope>NUCLEOTIDE SEQUENCE</scope>
    <source>
        <strain evidence="5">XY25</strain>
    </source>
</reference>
<evidence type="ECO:0000313" key="6">
    <source>
        <dbReference type="Proteomes" id="UP001165384"/>
    </source>
</evidence>
<dbReference type="PROSITE" id="PS51257">
    <property type="entry name" value="PROKAR_LIPOPROTEIN"/>
    <property type="match status" value="1"/>
</dbReference>
<comment type="caution">
    <text evidence="5">The sequence shown here is derived from an EMBL/GenBank/DDBJ whole genome shotgun (WGS) entry which is preliminary data.</text>
</comment>
<feature type="signal peptide" evidence="3">
    <location>
        <begin position="1"/>
        <end position="19"/>
    </location>
</feature>
<evidence type="ECO:0000256" key="3">
    <source>
        <dbReference type="SAM" id="SignalP"/>
    </source>
</evidence>
<dbReference type="EMBL" id="JAKLTN010000002">
    <property type="protein sequence ID" value="MCG2577170.1"/>
    <property type="molecule type" value="Genomic_DNA"/>
</dbReference>
<dbReference type="Pfam" id="PF25021">
    <property type="entry name" value="TEN_NHL"/>
    <property type="match status" value="1"/>
</dbReference>
<dbReference type="Gene3D" id="2.120.10.30">
    <property type="entry name" value="TolB, C-terminal domain"/>
    <property type="match status" value="2"/>
</dbReference>
<keyword evidence="6" id="KW-1185">Reference proteome</keyword>